<feature type="chain" id="PRO_5034334760" evidence="3">
    <location>
        <begin position="35"/>
        <end position="700"/>
    </location>
</feature>
<evidence type="ECO:0000259" key="5">
    <source>
        <dbReference type="Pfam" id="PF00930"/>
    </source>
</evidence>
<dbReference type="AlphaFoldDB" id="A0A8H9M1J3"/>
<dbReference type="SUPFAM" id="SSF53474">
    <property type="entry name" value="alpha/beta-Hydrolases"/>
    <property type="match status" value="1"/>
</dbReference>
<dbReference type="PANTHER" id="PTHR42776:SF27">
    <property type="entry name" value="DIPEPTIDYL PEPTIDASE FAMILY MEMBER 6"/>
    <property type="match status" value="1"/>
</dbReference>
<accession>A0A8H9M1J3</accession>
<dbReference type="Pfam" id="PF00326">
    <property type="entry name" value="Peptidase_S9"/>
    <property type="match status" value="1"/>
</dbReference>
<dbReference type="SUPFAM" id="SSF82171">
    <property type="entry name" value="DPP6 N-terminal domain-like"/>
    <property type="match status" value="1"/>
</dbReference>
<dbReference type="EMBL" id="BMZC01000010">
    <property type="protein sequence ID" value="GGZ73114.1"/>
    <property type="molecule type" value="Genomic_DNA"/>
</dbReference>
<dbReference type="GO" id="GO:0004252">
    <property type="term" value="F:serine-type endopeptidase activity"/>
    <property type="evidence" value="ECO:0007669"/>
    <property type="project" value="TreeGrafter"/>
</dbReference>
<dbReference type="InterPro" id="IPR002469">
    <property type="entry name" value="Peptidase_S9B_N"/>
</dbReference>
<dbReference type="PANTHER" id="PTHR42776">
    <property type="entry name" value="SERINE PEPTIDASE S9 FAMILY MEMBER"/>
    <property type="match status" value="1"/>
</dbReference>
<dbReference type="InterPro" id="IPR001375">
    <property type="entry name" value="Peptidase_S9_cat"/>
</dbReference>
<feature type="signal peptide" evidence="3">
    <location>
        <begin position="1"/>
        <end position="34"/>
    </location>
</feature>
<evidence type="ECO:0000313" key="7">
    <source>
        <dbReference type="Proteomes" id="UP000622604"/>
    </source>
</evidence>
<evidence type="ECO:0000256" key="2">
    <source>
        <dbReference type="ARBA" id="ARBA00022825"/>
    </source>
</evidence>
<sequence>METTGNIHVNLIKTSIALAVLAAPIALTPRFAMADTAQNTLKLEDVFTLEYASGLDITHDGNTVYFVRNFMDIQNDKKRGNIWKVDKNKVMTPVTNGLHADYSPTLSPDESKLAYISTASGSAQIHIKWLDSGQTGQMTHLTGAPSNLSWSPDGKMLAFSQFVKGTPKSPVSLSGKPEGAKWADSAIFIDDLFYRADGAGYLPAGNNQIFVLSAEGGTPRQLTQGEFDHGGNISWSSDSKSIVFSANRHKDSDLELTDDNLYKIDVATGNMLALTDRLGPDNSPSISPDGKLIAYLGYDEKYSNYENTQLYVMDVNGGVSRSLTPQFDRSVGSIKWASDSKGLYMSYDDKGETYVAYQPISGDRKIVAQKVGGLAFGRPYSGGEFDVAKNGTLAFTYSTPQRPADIAIQKGDKPTILTQLNEDALAHKDIATIKPLNLKSSYDDLPIQAWVAYPPGFEQGKKQGKRYPLILEIHGGPVANYGPHFSTEIQLMAAKGYVVVYANPRGSDSYGKEFAQTIDKNYPSQDYDDLMSTVDAVIAQGAIDESNLFVTGGSGGGTLTAWIVGHTERFAAAVVAKPVINWYSFVLTSDFYPFFYKNWFGKKPWEAQDLYMKHSPISYVGNVTTPTMLLTGESDHRTPISETEQYYQALKLQGVETAMVRIPGASHGIYARPSNLMSKVGYILWWFDEHRSDAESSNNK</sequence>
<dbReference type="Pfam" id="PF07676">
    <property type="entry name" value="PD40"/>
    <property type="match status" value="2"/>
</dbReference>
<evidence type="ECO:0000313" key="6">
    <source>
        <dbReference type="EMBL" id="GGZ73114.1"/>
    </source>
</evidence>
<dbReference type="GO" id="GO:0006508">
    <property type="term" value="P:proteolysis"/>
    <property type="evidence" value="ECO:0007669"/>
    <property type="project" value="InterPro"/>
</dbReference>
<reference evidence="6" key="1">
    <citation type="journal article" date="2014" name="Int. J. Syst. Evol. Microbiol.">
        <title>Complete genome sequence of Corynebacterium casei LMG S-19264T (=DSM 44701T), isolated from a smear-ripened cheese.</title>
        <authorList>
            <consortium name="US DOE Joint Genome Institute (JGI-PGF)"/>
            <person name="Walter F."/>
            <person name="Albersmeier A."/>
            <person name="Kalinowski J."/>
            <person name="Ruckert C."/>
        </authorList>
    </citation>
    <scope>NUCLEOTIDE SEQUENCE</scope>
    <source>
        <strain evidence="6">KCTC 32337</strain>
    </source>
</reference>
<keyword evidence="2" id="KW-0720">Serine protease</keyword>
<keyword evidence="3" id="KW-0732">Signal</keyword>
<dbReference type="InterPro" id="IPR011659">
    <property type="entry name" value="WD40"/>
</dbReference>
<proteinExistence type="predicted"/>
<evidence type="ECO:0000256" key="3">
    <source>
        <dbReference type="SAM" id="SignalP"/>
    </source>
</evidence>
<evidence type="ECO:0000256" key="1">
    <source>
        <dbReference type="ARBA" id="ARBA00022801"/>
    </source>
</evidence>
<dbReference type="Proteomes" id="UP000622604">
    <property type="component" value="Unassembled WGS sequence"/>
</dbReference>
<feature type="domain" description="Dipeptidylpeptidase IV N-terminal" evidence="5">
    <location>
        <begin position="205"/>
        <end position="293"/>
    </location>
</feature>
<dbReference type="Gene3D" id="2.120.10.30">
    <property type="entry name" value="TolB, C-terminal domain"/>
    <property type="match status" value="2"/>
</dbReference>
<dbReference type="InterPro" id="IPR029058">
    <property type="entry name" value="AB_hydrolase_fold"/>
</dbReference>
<keyword evidence="2" id="KW-0645">Protease</keyword>
<organism evidence="6 7">
    <name type="scientific">Paraglaciecola chathamensis</name>
    <dbReference type="NCBI Taxonomy" id="368405"/>
    <lineage>
        <taxon>Bacteria</taxon>
        <taxon>Pseudomonadati</taxon>
        <taxon>Pseudomonadota</taxon>
        <taxon>Gammaproteobacteria</taxon>
        <taxon>Alteromonadales</taxon>
        <taxon>Alteromonadaceae</taxon>
        <taxon>Paraglaciecola</taxon>
    </lineage>
</organism>
<feature type="domain" description="Peptidase S9 prolyl oligopeptidase catalytic" evidence="4">
    <location>
        <begin position="483"/>
        <end position="690"/>
    </location>
</feature>
<comment type="caution">
    <text evidence="6">The sequence shown here is derived from an EMBL/GenBank/DDBJ whole genome shotgun (WGS) entry which is preliminary data.</text>
</comment>
<evidence type="ECO:0000259" key="4">
    <source>
        <dbReference type="Pfam" id="PF00326"/>
    </source>
</evidence>
<dbReference type="Gene3D" id="3.40.50.1820">
    <property type="entry name" value="alpha/beta hydrolase"/>
    <property type="match status" value="1"/>
</dbReference>
<name>A0A8H9M1J3_9ALTE</name>
<keyword evidence="1 6" id="KW-0378">Hydrolase</keyword>
<dbReference type="InterPro" id="IPR011042">
    <property type="entry name" value="6-blade_b-propeller_TolB-like"/>
</dbReference>
<reference evidence="6" key="2">
    <citation type="submission" date="2020-09" db="EMBL/GenBank/DDBJ databases">
        <authorList>
            <person name="Sun Q."/>
            <person name="Kim S."/>
        </authorList>
    </citation>
    <scope>NUCLEOTIDE SEQUENCE</scope>
    <source>
        <strain evidence="6">KCTC 32337</strain>
    </source>
</reference>
<gene>
    <name evidence="6" type="ORF">GCM10011274_34380</name>
</gene>
<protein>
    <submittedName>
        <fullName evidence="6">Acyl-peptide hydrolase</fullName>
    </submittedName>
</protein>
<dbReference type="Pfam" id="PF00930">
    <property type="entry name" value="DPPIV_N"/>
    <property type="match status" value="1"/>
</dbReference>